<dbReference type="EMBL" id="BARW01021504">
    <property type="protein sequence ID" value="GAI89149.1"/>
    <property type="molecule type" value="Genomic_DNA"/>
</dbReference>
<reference evidence="6" key="1">
    <citation type="journal article" date="2014" name="Front. Microbiol.">
        <title>High frequency of phylogenetically diverse reductive dehalogenase-homologous genes in deep subseafloor sedimentary metagenomes.</title>
        <authorList>
            <person name="Kawai M."/>
            <person name="Futagami T."/>
            <person name="Toyoda A."/>
            <person name="Takaki Y."/>
            <person name="Nishi S."/>
            <person name="Hori S."/>
            <person name="Arai W."/>
            <person name="Tsubouchi T."/>
            <person name="Morono Y."/>
            <person name="Uchiyama I."/>
            <person name="Ito T."/>
            <person name="Fujiyama A."/>
            <person name="Inagaki F."/>
            <person name="Takami H."/>
        </authorList>
    </citation>
    <scope>NUCLEOTIDE SEQUENCE</scope>
    <source>
        <strain evidence="6">Expedition CK06-06</strain>
    </source>
</reference>
<evidence type="ECO:0000256" key="4">
    <source>
        <dbReference type="ARBA" id="ARBA00023136"/>
    </source>
</evidence>
<evidence type="ECO:0000256" key="3">
    <source>
        <dbReference type="ARBA" id="ARBA00022989"/>
    </source>
</evidence>
<keyword evidence="3 5" id="KW-1133">Transmembrane helix</keyword>
<organism evidence="6">
    <name type="scientific">marine sediment metagenome</name>
    <dbReference type="NCBI Taxonomy" id="412755"/>
    <lineage>
        <taxon>unclassified sequences</taxon>
        <taxon>metagenomes</taxon>
        <taxon>ecological metagenomes</taxon>
    </lineage>
</organism>
<evidence type="ECO:0008006" key="7">
    <source>
        <dbReference type="Google" id="ProtNLM"/>
    </source>
</evidence>
<sequence>MEGVVSWNVDQYALIGVTLCLFGFLGFRRGANRELRSMIGIGLAMLLASVLVPNLGTQINFLHKLGRFALAVTGSDPSSAWQETQLLPDLIQTPEDLQLVSLLVFLGIILLCYLWGQSRIAAPFSLSSRVLGALAGGINGFLVAYYVFPILLKSEAVIRVPGGEINAALGNSRTMALAAVFAVVVLIALGLKASRSPNPRE</sequence>
<name>X1U9Z3_9ZZZZ</name>
<comment type="subcellular location">
    <subcellularLocation>
        <location evidence="1">Membrane</location>
        <topology evidence="1">Multi-pass membrane protein</topology>
    </subcellularLocation>
</comment>
<dbReference type="Pfam" id="PF02674">
    <property type="entry name" value="Colicin_V"/>
    <property type="match status" value="1"/>
</dbReference>
<evidence type="ECO:0000256" key="2">
    <source>
        <dbReference type="ARBA" id="ARBA00022692"/>
    </source>
</evidence>
<feature type="transmembrane region" description="Helical" evidence="5">
    <location>
        <begin position="128"/>
        <end position="152"/>
    </location>
</feature>
<feature type="transmembrane region" description="Helical" evidence="5">
    <location>
        <begin position="172"/>
        <end position="191"/>
    </location>
</feature>
<evidence type="ECO:0000256" key="5">
    <source>
        <dbReference type="SAM" id="Phobius"/>
    </source>
</evidence>
<dbReference type="AlphaFoldDB" id="X1U9Z3"/>
<dbReference type="InterPro" id="IPR003825">
    <property type="entry name" value="Colicin-V_CvpA"/>
</dbReference>
<gene>
    <name evidence="6" type="ORF">S12H4_36107</name>
</gene>
<feature type="transmembrane region" description="Helical" evidence="5">
    <location>
        <begin position="12"/>
        <end position="31"/>
    </location>
</feature>
<feature type="transmembrane region" description="Helical" evidence="5">
    <location>
        <begin position="97"/>
        <end position="116"/>
    </location>
</feature>
<proteinExistence type="predicted"/>
<dbReference type="GO" id="GO:0009403">
    <property type="term" value="P:toxin biosynthetic process"/>
    <property type="evidence" value="ECO:0007669"/>
    <property type="project" value="InterPro"/>
</dbReference>
<protein>
    <recommendedName>
        <fullName evidence="7">Colicin V production protein</fullName>
    </recommendedName>
</protein>
<evidence type="ECO:0000313" key="6">
    <source>
        <dbReference type="EMBL" id="GAI89149.1"/>
    </source>
</evidence>
<feature type="transmembrane region" description="Helical" evidence="5">
    <location>
        <begin position="38"/>
        <end position="56"/>
    </location>
</feature>
<dbReference type="GO" id="GO:0016020">
    <property type="term" value="C:membrane"/>
    <property type="evidence" value="ECO:0007669"/>
    <property type="project" value="UniProtKB-SubCell"/>
</dbReference>
<comment type="caution">
    <text evidence="6">The sequence shown here is derived from an EMBL/GenBank/DDBJ whole genome shotgun (WGS) entry which is preliminary data.</text>
</comment>
<keyword evidence="2 5" id="KW-0812">Transmembrane</keyword>
<evidence type="ECO:0000256" key="1">
    <source>
        <dbReference type="ARBA" id="ARBA00004141"/>
    </source>
</evidence>
<keyword evidence="4 5" id="KW-0472">Membrane</keyword>
<accession>X1U9Z3</accession>